<evidence type="ECO:0000256" key="1">
    <source>
        <dbReference type="PROSITE-ProRule" id="PRU00047"/>
    </source>
</evidence>
<dbReference type="STRING" id="36087.A0A077ZMY1"/>
<dbReference type="Gene3D" id="2.40.70.10">
    <property type="entry name" value="Acid Proteases"/>
    <property type="match status" value="1"/>
</dbReference>
<reference evidence="4" key="1">
    <citation type="submission" date="2014-01" db="EMBL/GenBank/DDBJ databases">
        <authorList>
            <person name="Aslett M."/>
        </authorList>
    </citation>
    <scope>NUCLEOTIDE SEQUENCE</scope>
</reference>
<evidence type="ECO:0000259" key="3">
    <source>
        <dbReference type="PROSITE" id="PS50158"/>
    </source>
</evidence>
<reference evidence="4" key="2">
    <citation type="submission" date="2014-03" db="EMBL/GenBank/DDBJ databases">
        <title>The whipworm genome and dual-species transcriptomics of an intimate host-pathogen interaction.</title>
        <authorList>
            <person name="Foth B.J."/>
            <person name="Tsai I.J."/>
            <person name="Reid A.J."/>
            <person name="Bancroft A.J."/>
            <person name="Nichol S."/>
            <person name="Tracey A."/>
            <person name="Holroyd N."/>
            <person name="Cotton J.A."/>
            <person name="Stanley E.J."/>
            <person name="Zarowiecki M."/>
            <person name="Liu J.Z."/>
            <person name="Huckvale T."/>
            <person name="Cooper P.J."/>
            <person name="Grencis R.K."/>
            <person name="Berriman M."/>
        </authorList>
    </citation>
    <scope>NUCLEOTIDE SEQUENCE [LARGE SCALE GENOMIC DNA]</scope>
</reference>
<keyword evidence="1" id="KW-0863">Zinc-finger</keyword>
<protein>
    <submittedName>
        <fullName evidence="4">RVP and zf-CCHC domain containing protein</fullName>
    </submittedName>
</protein>
<dbReference type="Pfam" id="PF00098">
    <property type="entry name" value="zf-CCHC"/>
    <property type="match status" value="1"/>
</dbReference>
<dbReference type="SUPFAM" id="SSF50630">
    <property type="entry name" value="Acid proteases"/>
    <property type="match status" value="1"/>
</dbReference>
<accession>A0A077ZMY1</accession>
<evidence type="ECO:0000313" key="5">
    <source>
        <dbReference type="Proteomes" id="UP000030665"/>
    </source>
</evidence>
<name>A0A077ZMY1_TRITR</name>
<dbReference type="SMART" id="SM00343">
    <property type="entry name" value="ZnF_C2HC"/>
    <property type="match status" value="1"/>
</dbReference>
<dbReference type="EMBL" id="HG806864">
    <property type="protein sequence ID" value="CDW60065.1"/>
    <property type="molecule type" value="Genomic_DNA"/>
</dbReference>
<keyword evidence="5" id="KW-1185">Reference proteome</keyword>
<dbReference type="OrthoDB" id="6264299at2759"/>
<organism evidence="4 5">
    <name type="scientific">Trichuris trichiura</name>
    <name type="common">Whipworm</name>
    <name type="synonym">Trichocephalus trichiurus</name>
    <dbReference type="NCBI Taxonomy" id="36087"/>
    <lineage>
        <taxon>Eukaryota</taxon>
        <taxon>Metazoa</taxon>
        <taxon>Ecdysozoa</taxon>
        <taxon>Nematoda</taxon>
        <taxon>Enoplea</taxon>
        <taxon>Dorylaimia</taxon>
        <taxon>Trichinellida</taxon>
        <taxon>Trichuridae</taxon>
        <taxon>Trichuris</taxon>
    </lineage>
</organism>
<feature type="domain" description="CCHC-type" evidence="3">
    <location>
        <begin position="289"/>
        <end position="303"/>
    </location>
</feature>
<dbReference type="InterPro" id="IPR036875">
    <property type="entry name" value="Znf_CCHC_sf"/>
</dbReference>
<feature type="region of interest" description="Disordered" evidence="2">
    <location>
        <begin position="1"/>
        <end position="20"/>
    </location>
</feature>
<evidence type="ECO:0000313" key="4">
    <source>
        <dbReference type="EMBL" id="CDW60065.1"/>
    </source>
</evidence>
<proteinExistence type="predicted"/>
<sequence length="489" mass="54260">MVRTRSGKSESSDSQLEEGFVESCDVREAIPTRGRREEDAIGSIGRGGPWCQPPGTLSSAMDVEVWLGRLHDYLTANTIPKARWVPIMKSLVDDKIYKSLNSLGQECTYETLKSHLRRRFRKDDSLFVQRLQFLQRVQKPGESVDDFADELRCLGAEVGKQDDDLKEQFIMGLQDTAAQRHLLDKRPDSFDQAVQIAKQYRAAQASVENMQRRRRLMVTGGCQDGYAIEGSGPSTTENQLIVTALERIEDRLSRLEVAHQRDEHRIGRKSHREGTAIREAARSKAELTCFVCATTGHFARDCPMRQRESNATEDSAMSLTDAALSRESRRLPYVEVEVSNGMRLNALVDTGAVATFAHESLLEQCGIPMQPWKQAAFKGVDGAQVCPKGKAQLELTCLGRQLRVNAVVLAAPPCPLALGMDALTSLGVTLELSAQGSLVQLMNDRQPTDKEILPTRAETWTAEEPITSVMAGVTYGEQLNGVQRAEVEK</sequence>
<keyword evidence="1" id="KW-0479">Metal-binding</keyword>
<dbReference type="InterPro" id="IPR001878">
    <property type="entry name" value="Znf_CCHC"/>
</dbReference>
<feature type="non-terminal residue" evidence="4">
    <location>
        <position position="489"/>
    </location>
</feature>
<dbReference type="Gene3D" id="4.10.60.10">
    <property type="entry name" value="Zinc finger, CCHC-type"/>
    <property type="match status" value="1"/>
</dbReference>
<gene>
    <name evidence="4" type="ORF">TTRE_0000841601</name>
</gene>
<dbReference type="GO" id="GO:0003676">
    <property type="term" value="F:nucleic acid binding"/>
    <property type="evidence" value="ECO:0007669"/>
    <property type="project" value="InterPro"/>
</dbReference>
<dbReference type="PANTHER" id="PTHR37984">
    <property type="entry name" value="PROTEIN CBG26694"/>
    <property type="match status" value="1"/>
</dbReference>
<dbReference type="PANTHER" id="PTHR37984:SF9">
    <property type="entry name" value="INTEGRASE CATALYTIC DOMAIN-CONTAINING PROTEIN"/>
    <property type="match status" value="1"/>
</dbReference>
<dbReference type="SUPFAM" id="SSF57756">
    <property type="entry name" value="Retrovirus zinc finger-like domains"/>
    <property type="match status" value="1"/>
</dbReference>
<dbReference type="GO" id="GO:0008270">
    <property type="term" value="F:zinc ion binding"/>
    <property type="evidence" value="ECO:0007669"/>
    <property type="project" value="UniProtKB-KW"/>
</dbReference>
<dbReference type="InterPro" id="IPR050951">
    <property type="entry name" value="Retrovirus_Pol_polyprotein"/>
</dbReference>
<dbReference type="PROSITE" id="PS50158">
    <property type="entry name" value="ZF_CCHC"/>
    <property type="match status" value="1"/>
</dbReference>
<dbReference type="GO" id="GO:0019899">
    <property type="term" value="F:enzyme binding"/>
    <property type="evidence" value="ECO:0007669"/>
    <property type="project" value="UniProtKB-ARBA"/>
</dbReference>
<dbReference type="Proteomes" id="UP000030665">
    <property type="component" value="Unassembled WGS sequence"/>
</dbReference>
<dbReference type="AlphaFoldDB" id="A0A077ZMY1"/>
<evidence type="ECO:0000256" key="2">
    <source>
        <dbReference type="SAM" id="MobiDB-lite"/>
    </source>
</evidence>
<keyword evidence="1" id="KW-0862">Zinc</keyword>
<dbReference type="Pfam" id="PF13975">
    <property type="entry name" value="gag-asp_proteas"/>
    <property type="match status" value="1"/>
</dbReference>
<feature type="region of interest" description="Disordered" evidence="2">
    <location>
        <begin position="32"/>
        <end position="53"/>
    </location>
</feature>
<dbReference type="InterPro" id="IPR021109">
    <property type="entry name" value="Peptidase_aspartic_dom_sf"/>
</dbReference>
<dbReference type="CDD" id="cd00303">
    <property type="entry name" value="retropepsin_like"/>
    <property type="match status" value="1"/>
</dbReference>